<protein>
    <recommendedName>
        <fullName evidence="2">Phosphatidic acid phosphatase type 2/haloperoxidase domain-containing protein</fullName>
    </recommendedName>
</protein>
<keyword evidence="1" id="KW-0812">Transmembrane</keyword>
<organism evidence="3 4">
    <name type="scientific">Gordonia crocea</name>
    <dbReference type="NCBI Taxonomy" id="589162"/>
    <lineage>
        <taxon>Bacteria</taxon>
        <taxon>Bacillati</taxon>
        <taxon>Actinomycetota</taxon>
        <taxon>Actinomycetes</taxon>
        <taxon>Mycobacteriales</taxon>
        <taxon>Gordoniaceae</taxon>
        <taxon>Gordonia</taxon>
    </lineage>
</organism>
<evidence type="ECO:0000313" key="4">
    <source>
        <dbReference type="Proteomes" id="UP000444980"/>
    </source>
</evidence>
<evidence type="ECO:0000259" key="2">
    <source>
        <dbReference type="SMART" id="SM00014"/>
    </source>
</evidence>
<dbReference type="InterPro" id="IPR036938">
    <property type="entry name" value="PAP2/HPO_sf"/>
</dbReference>
<feature type="transmembrane region" description="Helical" evidence="1">
    <location>
        <begin position="101"/>
        <end position="120"/>
    </location>
</feature>
<keyword evidence="4" id="KW-1185">Reference proteome</keyword>
<evidence type="ECO:0000313" key="3">
    <source>
        <dbReference type="EMBL" id="GED96912.1"/>
    </source>
</evidence>
<dbReference type="PANTHER" id="PTHR14969:SF13">
    <property type="entry name" value="AT30094P"/>
    <property type="match status" value="1"/>
</dbReference>
<dbReference type="Gene3D" id="1.20.144.10">
    <property type="entry name" value="Phosphatidic acid phosphatase type 2/haloperoxidase"/>
    <property type="match status" value="1"/>
</dbReference>
<dbReference type="EMBL" id="BJOU01000001">
    <property type="protein sequence ID" value="GED96912.1"/>
    <property type="molecule type" value="Genomic_DNA"/>
</dbReference>
<proteinExistence type="predicted"/>
<sequence length="187" mass="19849">MNLASTGVDGGILDFVIDNRNGFATSLAHGLSWLGSTATLTVVAVVAGFVFAAFSQRRAAAMVWLGSLSAYFLMILLKGWIDRDRPPAPDRLAQVAHQSMPSGHAMMSAVVFGLIAVGLYRASAWIREHPDVLLAAPILSAAIGLSRVYLGVHWLTDVVVGWVIGAVWVGLVATAARVIRRTQATIA</sequence>
<keyword evidence="1" id="KW-0472">Membrane</keyword>
<evidence type="ECO:0000256" key="1">
    <source>
        <dbReference type="SAM" id="Phobius"/>
    </source>
</evidence>
<dbReference type="PANTHER" id="PTHR14969">
    <property type="entry name" value="SPHINGOSINE-1-PHOSPHATE PHOSPHOHYDROLASE"/>
    <property type="match status" value="1"/>
</dbReference>
<feature type="domain" description="Phosphatidic acid phosphatase type 2/haloperoxidase" evidence="2">
    <location>
        <begin position="59"/>
        <end position="173"/>
    </location>
</feature>
<dbReference type="CDD" id="cd03392">
    <property type="entry name" value="PAP2_like_2"/>
    <property type="match status" value="1"/>
</dbReference>
<name>A0A7I9UVD4_9ACTN</name>
<accession>A0A7I9UVD4</accession>
<gene>
    <name evidence="3" type="ORF">nbrc107697_09510</name>
</gene>
<dbReference type="SMART" id="SM00014">
    <property type="entry name" value="acidPPc"/>
    <property type="match status" value="1"/>
</dbReference>
<dbReference type="AlphaFoldDB" id="A0A7I9UVD4"/>
<keyword evidence="1" id="KW-1133">Transmembrane helix</keyword>
<dbReference type="SUPFAM" id="SSF48317">
    <property type="entry name" value="Acid phosphatase/Vanadium-dependent haloperoxidase"/>
    <property type="match status" value="1"/>
</dbReference>
<comment type="caution">
    <text evidence="3">The sequence shown here is derived from an EMBL/GenBank/DDBJ whole genome shotgun (WGS) entry which is preliminary data.</text>
</comment>
<feature type="transmembrane region" description="Helical" evidence="1">
    <location>
        <begin position="33"/>
        <end position="54"/>
    </location>
</feature>
<feature type="transmembrane region" description="Helical" evidence="1">
    <location>
        <begin position="132"/>
        <end position="152"/>
    </location>
</feature>
<dbReference type="RefSeq" id="WP_161926319.1">
    <property type="nucleotide sequence ID" value="NZ_BJOU01000001.1"/>
</dbReference>
<feature type="transmembrane region" description="Helical" evidence="1">
    <location>
        <begin position="158"/>
        <end position="179"/>
    </location>
</feature>
<dbReference type="Proteomes" id="UP000444980">
    <property type="component" value="Unassembled WGS sequence"/>
</dbReference>
<reference evidence="4" key="1">
    <citation type="submission" date="2019-06" db="EMBL/GenBank/DDBJ databases">
        <title>Gordonia isolated from sludge of a wastewater treatment plant.</title>
        <authorList>
            <person name="Tamura T."/>
            <person name="Aoyama K."/>
            <person name="Kang Y."/>
            <person name="Saito S."/>
            <person name="Akiyama N."/>
            <person name="Yazawa K."/>
            <person name="Gonoi T."/>
            <person name="Mikami Y."/>
        </authorList>
    </citation>
    <scope>NUCLEOTIDE SEQUENCE [LARGE SCALE GENOMIC DNA]</scope>
    <source>
        <strain evidence="4">NBRC 107697</strain>
    </source>
</reference>
<dbReference type="Pfam" id="PF01569">
    <property type="entry name" value="PAP2"/>
    <property type="match status" value="1"/>
</dbReference>
<dbReference type="OrthoDB" id="5289372at2"/>
<feature type="transmembrane region" description="Helical" evidence="1">
    <location>
        <begin position="61"/>
        <end position="81"/>
    </location>
</feature>
<dbReference type="InterPro" id="IPR000326">
    <property type="entry name" value="PAP2/HPO"/>
</dbReference>